<sequence>MAGAGSSLLYSFLLFIATLSLQEIYREKLASSELFTILGGFTSSLIFLMLLTFVGNYQETCGVRTGWGTVIIAEAVALIAASRSSSLYHNLLSVFCCAIKRGQQTFRNHAVKK</sequence>
<dbReference type="EMBL" id="NKXS01000840">
    <property type="protein sequence ID" value="PIN22017.1"/>
    <property type="molecule type" value="Genomic_DNA"/>
</dbReference>
<dbReference type="OrthoDB" id="1111004at2759"/>
<keyword evidence="8" id="KW-1185">Reference proteome</keyword>
<dbReference type="Proteomes" id="UP000231279">
    <property type="component" value="Unassembled WGS sequence"/>
</dbReference>
<dbReference type="PANTHER" id="PTHR32001">
    <property type="entry name" value="KERATINOCYTE-ASSOCIATED PROTEIN 2"/>
    <property type="match status" value="1"/>
</dbReference>
<accession>A0A2G9HWX4</accession>
<dbReference type="InterPro" id="IPR018614">
    <property type="entry name" value="KRTCAP2"/>
</dbReference>
<dbReference type="STRING" id="429701.A0A2G9HWX4"/>
<evidence type="ECO:0000256" key="1">
    <source>
        <dbReference type="ARBA" id="ARBA00004141"/>
    </source>
</evidence>
<name>A0A2G9HWX4_9LAMI</name>
<organism evidence="7 8">
    <name type="scientific">Handroanthus impetiginosus</name>
    <dbReference type="NCBI Taxonomy" id="429701"/>
    <lineage>
        <taxon>Eukaryota</taxon>
        <taxon>Viridiplantae</taxon>
        <taxon>Streptophyta</taxon>
        <taxon>Embryophyta</taxon>
        <taxon>Tracheophyta</taxon>
        <taxon>Spermatophyta</taxon>
        <taxon>Magnoliopsida</taxon>
        <taxon>eudicotyledons</taxon>
        <taxon>Gunneridae</taxon>
        <taxon>Pentapetalae</taxon>
        <taxon>asterids</taxon>
        <taxon>lamiids</taxon>
        <taxon>Lamiales</taxon>
        <taxon>Bignoniaceae</taxon>
        <taxon>Crescentiina</taxon>
        <taxon>Tabebuia alliance</taxon>
        <taxon>Handroanthus</taxon>
    </lineage>
</organism>
<feature type="transmembrane region" description="Helical" evidence="6">
    <location>
        <begin position="6"/>
        <end position="22"/>
    </location>
</feature>
<comment type="subcellular location">
    <subcellularLocation>
        <location evidence="1">Membrane</location>
        <topology evidence="1">Multi-pass membrane protein</topology>
    </subcellularLocation>
</comment>
<reference evidence="8" key="1">
    <citation type="journal article" date="2018" name="Gigascience">
        <title>Genome assembly of the Pink Ipe (Handroanthus impetiginosus, Bignoniaceae), a highly valued, ecologically keystone Neotropical timber forest tree.</title>
        <authorList>
            <person name="Silva-Junior O.B."/>
            <person name="Grattapaglia D."/>
            <person name="Novaes E."/>
            <person name="Collevatti R.G."/>
        </authorList>
    </citation>
    <scope>NUCLEOTIDE SEQUENCE [LARGE SCALE GENOMIC DNA]</scope>
    <source>
        <strain evidence="8">cv. UFG-1</strain>
    </source>
</reference>
<dbReference type="Pfam" id="PF09775">
    <property type="entry name" value="Keratin_assoc"/>
    <property type="match status" value="1"/>
</dbReference>
<evidence type="ECO:0000313" key="8">
    <source>
        <dbReference type="Proteomes" id="UP000231279"/>
    </source>
</evidence>
<dbReference type="GO" id="GO:0016020">
    <property type="term" value="C:membrane"/>
    <property type="evidence" value="ECO:0007669"/>
    <property type="project" value="UniProtKB-SubCell"/>
</dbReference>
<protein>
    <submittedName>
        <fullName evidence="7">Uncharacterized protein</fullName>
    </submittedName>
</protein>
<keyword evidence="3 6" id="KW-0812">Transmembrane</keyword>
<evidence type="ECO:0000256" key="2">
    <source>
        <dbReference type="ARBA" id="ARBA00007279"/>
    </source>
</evidence>
<evidence type="ECO:0000256" key="5">
    <source>
        <dbReference type="ARBA" id="ARBA00023136"/>
    </source>
</evidence>
<evidence type="ECO:0000256" key="6">
    <source>
        <dbReference type="SAM" id="Phobius"/>
    </source>
</evidence>
<feature type="transmembrane region" description="Helical" evidence="6">
    <location>
        <begin position="34"/>
        <end position="54"/>
    </location>
</feature>
<keyword evidence="4 6" id="KW-1133">Transmembrane helix</keyword>
<comment type="caution">
    <text evidence="7">The sequence shown here is derived from an EMBL/GenBank/DDBJ whole genome shotgun (WGS) entry which is preliminary data.</text>
</comment>
<evidence type="ECO:0000256" key="4">
    <source>
        <dbReference type="ARBA" id="ARBA00022989"/>
    </source>
</evidence>
<gene>
    <name evidence="7" type="ORF">CDL12_05279</name>
</gene>
<dbReference type="AlphaFoldDB" id="A0A2G9HWX4"/>
<proteinExistence type="inferred from homology"/>
<evidence type="ECO:0000256" key="3">
    <source>
        <dbReference type="ARBA" id="ARBA00022692"/>
    </source>
</evidence>
<dbReference type="PANTHER" id="PTHR32001:SF1">
    <property type="entry name" value="KERATINOCYTE-ASSOCIATED PROTEIN 2"/>
    <property type="match status" value="1"/>
</dbReference>
<keyword evidence="5 6" id="KW-0472">Membrane</keyword>
<comment type="similarity">
    <text evidence="2">Belongs to the KRTCAP2 family.</text>
</comment>
<evidence type="ECO:0000313" key="7">
    <source>
        <dbReference type="EMBL" id="PIN22017.1"/>
    </source>
</evidence>